<dbReference type="Gene3D" id="3.40.50.1110">
    <property type="entry name" value="SGNH hydrolase"/>
    <property type="match status" value="1"/>
</dbReference>
<proteinExistence type="predicted"/>
<name>A0ABD5R8H3_9EURY</name>
<dbReference type="AlphaFoldDB" id="A0ABD5R8H3"/>
<dbReference type="GO" id="GO:0016787">
    <property type="term" value="F:hydrolase activity"/>
    <property type="evidence" value="ECO:0007669"/>
    <property type="project" value="UniProtKB-KW"/>
</dbReference>
<dbReference type="SUPFAM" id="SSF52266">
    <property type="entry name" value="SGNH hydrolase"/>
    <property type="match status" value="1"/>
</dbReference>
<dbReference type="EMBL" id="JBHSKX010000001">
    <property type="protein sequence ID" value="MFC5366275.1"/>
    <property type="molecule type" value="Genomic_DNA"/>
</dbReference>
<sequence>MRLHVVGDSVPAGYGLDDPTDAAWPARLPGYVAELAPRDVTVDASTGRTLRDCADRLTSERLAEQFGTGGVDAETWSDDEERVVCVHAGHNDAQLSGGEPRVDESEFRETATELDARLAGSEIIDRHAFVGTVPLLSLDRPGTVPFGDEQPARGVAYDDLLAGAVAVHLRIVTGERDDTETDRRETAGELSTLDDWRDWTADGVHPGPAGHDFLARRVAGWLTG</sequence>
<evidence type="ECO:0000313" key="2">
    <source>
        <dbReference type="EMBL" id="MFC5366275.1"/>
    </source>
</evidence>
<organism evidence="2 3">
    <name type="scientific">Salinirubrum litoreum</name>
    <dbReference type="NCBI Taxonomy" id="1126234"/>
    <lineage>
        <taxon>Archaea</taxon>
        <taxon>Methanobacteriati</taxon>
        <taxon>Methanobacteriota</taxon>
        <taxon>Stenosarchaea group</taxon>
        <taxon>Halobacteria</taxon>
        <taxon>Halobacteriales</taxon>
        <taxon>Haloferacaceae</taxon>
        <taxon>Salinirubrum</taxon>
    </lineage>
</organism>
<dbReference type="InterPro" id="IPR036514">
    <property type="entry name" value="SGNH_hydro_sf"/>
</dbReference>
<dbReference type="InterPro" id="IPR013830">
    <property type="entry name" value="SGNH_hydro"/>
</dbReference>
<keyword evidence="2" id="KW-0378">Hydrolase</keyword>
<keyword evidence="3" id="KW-1185">Reference proteome</keyword>
<gene>
    <name evidence="2" type="ORF">ACFPJ5_04945</name>
</gene>
<evidence type="ECO:0000259" key="1">
    <source>
        <dbReference type="Pfam" id="PF13472"/>
    </source>
</evidence>
<dbReference type="RefSeq" id="WP_227228373.1">
    <property type="nucleotide sequence ID" value="NZ_JAJCVJ010000001.1"/>
</dbReference>
<feature type="domain" description="SGNH hydrolase-type esterase" evidence="1">
    <location>
        <begin position="5"/>
        <end position="212"/>
    </location>
</feature>
<reference evidence="2 3" key="1">
    <citation type="journal article" date="2019" name="Int. J. Syst. Evol. Microbiol.">
        <title>The Global Catalogue of Microorganisms (GCM) 10K type strain sequencing project: providing services to taxonomists for standard genome sequencing and annotation.</title>
        <authorList>
            <consortium name="The Broad Institute Genomics Platform"/>
            <consortium name="The Broad Institute Genome Sequencing Center for Infectious Disease"/>
            <person name="Wu L."/>
            <person name="Ma J."/>
        </authorList>
    </citation>
    <scope>NUCLEOTIDE SEQUENCE [LARGE SCALE GENOMIC DNA]</scope>
    <source>
        <strain evidence="2 3">CGMCC 1.12237</strain>
    </source>
</reference>
<dbReference type="CDD" id="cd00229">
    <property type="entry name" value="SGNH_hydrolase"/>
    <property type="match status" value="1"/>
</dbReference>
<accession>A0ABD5R8H3</accession>
<comment type="caution">
    <text evidence="2">The sequence shown here is derived from an EMBL/GenBank/DDBJ whole genome shotgun (WGS) entry which is preliminary data.</text>
</comment>
<protein>
    <submittedName>
        <fullName evidence="2">SGNH/GDSL hydrolase family protein</fullName>
    </submittedName>
</protein>
<evidence type="ECO:0000313" key="3">
    <source>
        <dbReference type="Proteomes" id="UP001596201"/>
    </source>
</evidence>
<dbReference type="Proteomes" id="UP001596201">
    <property type="component" value="Unassembled WGS sequence"/>
</dbReference>
<dbReference type="Pfam" id="PF13472">
    <property type="entry name" value="Lipase_GDSL_2"/>
    <property type="match status" value="1"/>
</dbReference>